<dbReference type="InterPro" id="IPR050411">
    <property type="entry name" value="AlphaKG_dependent_hydroxylases"/>
</dbReference>
<evidence type="ECO:0000256" key="2">
    <source>
        <dbReference type="ARBA" id="ARBA00023002"/>
    </source>
</evidence>
<dbReference type="RefSeq" id="WP_188773148.1">
    <property type="nucleotide sequence ID" value="NZ_BMHK01000053.1"/>
</dbReference>
<gene>
    <name evidence="5" type="ORF">GCM10011494_38130</name>
</gene>
<accession>A0A916TVU1</accession>
<keyword evidence="2" id="KW-0560">Oxidoreductase</keyword>
<dbReference type="AlphaFoldDB" id="A0A916TVU1"/>
<evidence type="ECO:0000313" key="5">
    <source>
        <dbReference type="EMBL" id="GGC15631.1"/>
    </source>
</evidence>
<keyword evidence="3" id="KW-0045">Antibiotic biosynthesis</keyword>
<dbReference type="InterPro" id="IPR003819">
    <property type="entry name" value="TauD/TfdA-like"/>
</dbReference>
<evidence type="ECO:0000256" key="3">
    <source>
        <dbReference type="ARBA" id="ARBA00023194"/>
    </source>
</evidence>
<name>A0A916TVU1_9SPHN</name>
<evidence type="ECO:0000256" key="1">
    <source>
        <dbReference type="ARBA" id="ARBA00001954"/>
    </source>
</evidence>
<feature type="domain" description="TauD/TfdA-like" evidence="4">
    <location>
        <begin position="67"/>
        <end position="309"/>
    </location>
</feature>
<dbReference type="Pfam" id="PF02668">
    <property type="entry name" value="TauD"/>
    <property type="match status" value="1"/>
</dbReference>
<comment type="cofactor">
    <cofactor evidence="1">
        <name>Fe(2+)</name>
        <dbReference type="ChEBI" id="CHEBI:29033"/>
    </cofactor>
</comment>
<dbReference type="GO" id="GO:0017000">
    <property type="term" value="P:antibiotic biosynthetic process"/>
    <property type="evidence" value="ECO:0007669"/>
    <property type="project" value="UniProtKB-KW"/>
</dbReference>
<dbReference type="Proteomes" id="UP000608154">
    <property type="component" value="Unassembled WGS sequence"/>
</dbReference>
<reference evidence="5" key="2">
    <citation type="submission" date="2020-09" db="EMBL/GenBank/DDBJ databases">
        <authorList>
            <person name="Sun Q."/>
            <person name="Zhou Y."/>
        </authorList>
    </citation>
    <scope>NUCLEOTIDE SEQUENCE</scope>
    <source>
        <strain evidence="5">CGMCC 1.15095</strain>
    </source>
</reference>
<proteinExistence type="predicted"/>
<comment type="caution">
    <text evidence="5">The sequence shown here is derived from an EMBL/GenBank/DDBJ whole genome shotgun (WGS) entry which is preliminary data.</text>
</comment>
<organism evidence="5 6">
    <name type="scientific">Novosphingobium endophyticum</name>
    <dbReference type="NCBI Taxonomy" id="1955250"/>
    <lineage>
        <taxon>Bacteria</taxon>
        <taxon>Pseudomonadati</taxon>
        <taxon>Pseudomonadota</taxon>
        <taxon>Alphaproteobacteria</taxon>
        <taxon>Sphingomonadales</taxon>
        <taxon>Sphingomonadaceae</taxon>
        <taxon>Novosphingobium</taxon>
    </lineage>
</organism>
<protein>
    <recommendedName>
        <fullName evidence="4">TauD/TfdA-like domain-containing protein</fullName>
    </recommendedName>
</protein>
<keyword evidence="6" id="KW-1185">Reference proteome</keyword>
<sequence>MTQSLTIPIESAAAWTGAEINQSTSWLYQLSSAEIAELEEVGTRFLHEDPDLHCVKADNYALPITAAGLRAWAADMDRGRGFVLVRGLRSELYSDALSAAIFFVLGLHLGEPMQQNRMGDLFDHVVATTDKTMDDPTALPSRTRDRLNFHSDSSDVVGLMCLRGAKSGGESILISGVTIYNEVVRRRPDLAHLLFEPWHYDWYRQDHDAPARYYSTPMVSFVDGAFSMYAGSNVIRSAQDYPEVPRLSAAQLELLELMDQIYLEPDLPVIMDFRPGDIQWLLNYAALHSRTSYVDFPQPERRRHLLRLWLKRNVGRPLTPGFGKPVSGQGGNEIDVPAETRRNRISEICYPRHDWGL</sequence>
<reference evidence="5" key="1">
    <citation type="journal article" date="2014" name="Int. J. Syst. Evol. Microbiol.">
        <title>Complete genome sequence of Corynebacterium casei LMG S-19264T (=DSM 44701T), isolated from a smear-ripened cheese.</title>
        <authorList>
            <consortium name="US DOE Joint Genome Institute (JGI-PGF)"/>
            <person name="Walter F."/>
            <person name="Albersmeier A."/>
            <person name="Kalinowski J."/>
            <person name="Ruckert C."/>
        </authorList>
    </citation>
    <scope>NUCLEOTIDE SEQUENCE</scope>
    <source>
        <strain evidence="5">CGMCC 1.15095</strain>
    </source>
</reference>
<dbReference type="InterPro" id="IPR042098">
    <property type="entry name" value="TauD-like_sf"/>
</dbReference>
<evidence type="ECO:0000259" key="4">
    <source>
        <dbReference type="Pfam" id="PF02668"/>
    </source>
</evidence>
<dbReference type="SUPFAM" id="SSF51197">
    <property type="entry name" value="Clavaminate synthase-like"/>
    <property type="match status" value="1"/>
</dbReference>
<dbReference type="PANTHER" id="PTHR10696">
    <property type="entry name" value="GAMMA-BUTYROBETAINE HYDROXYLASE-RELATED"/>
    <property type="match status" value="1"/>
</dbReference>
<evidence type="ECO:0000313" key="6">
    <source>
        <dbReference type="Proteomes" id="UP000608154"/>
    </source>
</evidence>
<dbReference type="GO" id="GO:0016706">
    <property type="term" value="F:2-oxoglutarate-dependent dioxygenase activity"/>
    <property type="evidence" value="ECO:0007669"/>
    <property type="project" value="UniProtKB-ARBA"/>
</dbReference>
<dbReference type="Gene3D" id="3.60.130.10">
    <property type="entry name" value="Clavaminate synthase-like"/>
    <property type="match status" value="1"/>
</dbReference>
<dbReference type="EMBL" id="BMHK01000053">
    <property type="protein sequence ID" value="GGC15631.1"/>
    <property type="molecule type" value="Genomic_DNA"/>
</dbReference>
<dbReference type="PANTHER" id="PTHR10696:SF56">
    <property type="entry name" value="TAUD_TFDA-LIKE DOMAIN-CONTAINING PROTEIN"/>
    <property type="match status" value="1"/>
</dbReference>